<dbReference type="HOGENOM" id="CLU_837305_0_0_1"/>
<evidence type="ECO:0000256" key="2">
    <source>
        <dbReference type="SAM" id="Phobius"/>
    </source>
</evidence>
<dbReference type="InParanoid" id="K0K916"/>
<feature type="region of interest" description="Disordered" evidence="1">
    <location>
        <begin position="44"/>
        <end position="80"/>
    </location>
</feature>
<accession>K0K916</accession>
<evidence type="ECO:0000313" key="4">
    <source>
        <dbReference type="Proteomes" id="UP000009328"/>
    </source>
</evidence>
<gene>
    <name evidence="3" type="ORF">BN7_904</name>
</gene>
<keyword evidence="2" id="KW-1133">Transmembrane helix</keyword>
<keyword evidence="2" id="KW-0472">Membrane</keyword>
<evidence type="ECO:0000256" key="1">
    <source>
        <dbReference type="SAM" id="MobiDB-lite"/>
    </source>
</evidence>
<keyword evidence="2" id="KW-0812">Transmembrane</keyword>
<feature type="transmembrane region" description="Helical" evidence="2">
    <location>
        <begin position="280"/>
        <end position="297"/>
    </location>
</feature>
<comment type="caution">
    <text evidence="3">The sequence shown here is derived from an EMBL/GenBank/DDBJ whole genome shotgun (WGS) entry which is preliminary data.</text>
</comment>
<organism evidence="3 4">
    <name type="scientific">Wickerhamomyces ciferrii (strain ATCC 14091 / BCRC 22168 / CBS 111 / JCM 3599 / NBRC 0793 / NRRL Y-1031 F-60-10)</name>
    <name type="common">Yeast</name>
    <name type="synonym">Pichia ciferrii</name>
    <dbReference type="NCBI Taxonomy" id="1206466"/>
    <lineage>
        <taxon>Eukaryota</taxon>
        <taxon>Fungi</taxon>
        <taxon>Dikarya</taxon>
        <taxon>Ascomycota</taxon>
        <taxon>Saccharomycotina</taxon>
        <taxon>Saccharomycetes</taxon>
        <taxon>Phaffomycetales</taxon>
        <taxon>Wickerhamomycetaceae</taxon>
        <taxon>Wickerhamomyces</taxon>
    </lineage>
</organism>
<feature type="transmembrane region" description="Helical" evidence="2">
    <location>
        <begin position="237"/>
        <end position="255"/>
    </location>
</feature>
<keyword evidence="4" id="KW-1185">Reference proteome</keyword>
<feature type="transmembrane region" description="Helical" evidence="2">
    <location>
        <begin position="212"/>
        <end position="230"/>
    </location>
</feature>
<dbReference type="Proteomes" id="UP000009328">
    <property type="component" value="Unassembled WGS sequence"/>
</dbReference>
<feature type="compositionally biased region" description="Basic and acidic residues" evidence="1">
    <location>
        <begin position="1"/>
        <end position="23"/>
    </location>
</feature>
<proteinExistence type="predicted"/>
<dbReference type="EMBL" id="CAIF01000017">
    <property type="protein sequence ID" value="CCH41365.1"/>
    <property type="molecule type" value="Genomic_DNA"/>
</dbReference>
<name>K0K916_WICCF</name>
<dbReference type="AlphaFoldDB" id="K0K916"/>
<feature type="region of interest" description="Disordered" evidence="1">
    <location>
        <begin position="1"/>
        <end position="26"/>
    </location>
</feature>
<reference evidence="3 4" key="1">
    <citation type="journal article" date="2012" name="Eukaryot. Cell">
        <title>Draft genome sequence of Wickerhamomyces ciferrii NRRL Y-1031 F-60-10.</title>
        <authorList>
            <person name="Schneider J."/>
            <person name="Andrea H."/>
            <person name="Blom J."/>
            <person name="Jaenicke S."/>
            <person name="Ruckert C."/>
            <person name="Schorsch C."/>
            <person name="Szczepanowski R."/>
            <person name="Farwick M."/>
            <person name="Goesmann A."/>
            <person name="Puhler A."/>
            <person name="Schaffer S."/>
            <person name="Tauch A."/>
            <person name="Kohler T."/>
            <person name="Brinkrolf K."/>
        </authorList>
    </citation>
    <scope>NUCLEOTIDE SEQUENCE [LARGE SCALE GENOMIC DNA]</scope>
    <source>
        <strain evidence="4">ATCC 14091 / BCRC 22168 / CBS 111 / JCM 3599 / NBRC 0793 / NRRL Y-1031 F-60-10</strain>
    </source>
</reference>
<protein>
    <submittedName>
        <fullName evidence="3">Membrane protein</fullName>
    </submittedName>
</protein>
<sequence>MQEGDNHSEVVSDKSEIIADVDPRPLTGESSTFIYKSVFKVADEDPDMNPYDRDLLNSQGTSSKPIIGSEYDNASTNVNKSTLDANKTGHEEKVRQVQDGGHDAYEKNGNEINQYAGQFPTHNVTSGPTNAAVPPNDTTFSSVDPNVKEMVESKIEALSSKMDAAMDAKLQKLNSEISELKSSQGNKVSAVKDDLEAQITTPKSSTYDISKGPAYINAICTTVCLIVLGAKSGLIRNFYYLGVWFLISTLQFWWINTWLTQVLLKSLFQIQMDVFTQEELMINVNTLSQMLICVFLFNDDRYLMFKQFCEDSVLTLYNYGIVISSNIYKLLV</sequence>
<evidence type="ECO:0000313" key="3">
    <source>
        <dbReference type="EMBL" id="CCH41365.1"/>
    </source>
</evidence>